<evidence type="ECO:0000313" key="3">
    <source>
        <dbReference type="Proteomes" id="UP000049495"/>
    </source>
</evidence>
<sequence length="87" mass="10723">MSVTPCHQSCPESSGHELTEEDKRRGLRYIRHIRRELCARQLSSLWIEQARLMNQLRRSNHVFEQVRLRIRLFSLKKRIQRIRQRWL</sequence>
<gene>
    <name evidence="2" type="ORF">VCR5J5_780013</name>
</gene>
<dbReference type="EMBL" id="CCJV01000142">
    <property type="protein sequence ID" value="CDT68094.1"/>
    <property type="molecule type" value="Genomic_DNA"/>
</dbReference>
<evidence type="ECO:0000256" key="1">
    <source>
        <dbReference type="SAM" id="MobiDB-lite"/>
    </source>
</evidence>
<dbReference type="Proteomes" id="UP000049495">
    <property type="component" value="Unassembled WGS sequence"/>
</dbReference>
<organism evidence="2 3">
    <name type="scientific">Vibrio crassostreae</name>
    <dbReference type="NCBI Taxonomy" id="246167"/>
    <lineage>
        <taxon>Bacteria</taxon>
        <taxon>Pseudomonadati</taxon>
        <taxon>Pseudomonadota</taxon>
        <taxon>Gammaproteobacteria</taxon>
        <taxon>Vibrionales</taxon>
        <taxon>Vibrionaceae</taxon>
        <taxon>Vibrio</taxon>
    </lineage>
</organism>
<reference evidence="3" key="1">
    <citation type="submission" date="2014-06" db="EMBL/GenBank/DDBJ databases">
        <authorList>
            <person name="Le Roux Frederique"/>
        </authorList>
    </citation>
    <scope>NUCLEOTIDE SEQUENCE [LARGE SCALE GENOMIC DNA]</scope>
    <source>
        <strain evidence="3">J5-5</strain>
    </source>
</reference>
<dbReference type="AlphaFoldDB" id="A0A822N6H7"/>
<feature type="region of interest" description="Disordered" evidence="1">
    <location>
        <begin position="1"/>
        <end position="21"/>
    </location>
</feature>
<accession>A0A822N6H7</accession>
<name>A0A822N6H7_9VIBR</name>
<protein>
    <submittedName>
        <fullName evidence="2">Uncharacterized protein</fullName>
    </submittedName>
</protein>
<evidence type="ECO:0000313" key="2">
    <source>
        <dbReference type="EMBL" id="CDT68094.1"/>
    </source>
</evidence>
<comment type="caution">
    <text evidence="2">The sequence shown here is derived from an EMBL/GenBank/DDBJ whole genome shotgun (WGS) entry which is preliminary data.</text>
</comment>
<proteinExistence type="predicted"/>
<feature type="compositionally biased region" description="Polar residues" evidence="1">
    <location>
        <begin position="1"/>
        <end position="12"/>
    </location>
</feature>